<sequence length="191" mass="21081">MIGTFINGARRFAKEEDGNSVLPFALWAPLLMLLVASGLELGFATARFTMLEHAMDKTVRDLRLGTGTIYDRDSIKGKICDYAGVLPECESNLELEMVKLDIRDWGGVPTSIHCADMTVDQTASGSGGTSEDEVKPVVQFEYGRENELMLLLACYKYEPLFPTTGLGERFVKDEAGYSRMVAEAAFVHEPI</sequence>
<dbReference type="RefSeq" id="WP_043845817.1">
    <property type="nucleotide sequence ID" value="NZ_AQQW01000010.1"/>
</dbReference>
<organism evidence="2 3">
    <name type="scientific">Roseivivax marinus</name>
    <dbReference type="NCBI Taxonomy" id="1379903"/>
    <lineage>
        <taxon>Bacteria</taxon>
        <taxon>Pseudomonadati</taxon>
        <taxon>Pseudomonadota</taxon>
        <taxon>Alphaproteobacteria</taxon>
        <taxon>Rhodobacterales</taxon>
        <taxon>Roseobacteraceae</taxon>
        <taxon>Roseivivax</taxon>
    </lineage>
</organism>
<feature type="transmembrane region" description="Helical" evidence="1">
    <location>
        <begin position="24"/>
        <end position="46"/>
    </location>
</feature>
<dbReference type="OrthoDB" id="7907064at2"/>
<keyword evidence="1" id="KW-1133">Transmembrane helix</keyword>
<dbReference type="eggNOG" id="COG4961">
    <property type="taxonomic scope" value="Bacteria"/>
</dbReference>
<keyword evidence="3" id="KW-1185">Reference proteome</keyword>
<dbReference type="EMBL" id="AQQW01000010">
    <property type="protein sequence ID" value="ETW11698.1"/>
    <property type="molecule type" value="Genomic_DNA"/>
</dbReference>
<keyword evidence="1" id="KW-0812">Transmembrane</keyword>
<accession>W4HH15</accession>
<gene>
    <name evidence="2" type="ORF">ATO8_15663</name>
</gene>
<evidence type="ECO:0000256" key="1">
    <source>
        <dbReference type="SAM" id="Phobius"/>
    </source>
</evidence>
<reference evidence="2 3" key="1">
    <citation type="journal article" date="2014" name="Antonie Van Leeuwenhoek">
        <title>Roseivivax atlanticus sp. nov., isolated from surface seawater of the Atlantic Ocean.</title>
        <authorList>
            <person name="Li G."/>
            <person name="Lai Q."/>
            <person name="Liu X."/>
            <person name="Sun F."/>
            <person name="Shao Z."/>
        </authorList>
    </citation>
    <scope>NUCLEOTIDE SEQUENCE [LARGE SCALE GENOMIC DNA]</scope>
    <source>
        <strain evidence="2 3">22II-s10s</strain>
    </source>
</reference>
<proteinExistence type="predicted"/>
<protein>
    <submittedName>
        <fullName evidence="2">TadE-like protein</fullName>
    </submittedName>
</protein>
<evidence type="ECO:0000313" key="3">
    <source>
        <dbReference type="Proteomes" id="UP000019063"/>
    </source>
</evidence>
<name>W4HH15_9RHOB</name>
<comment type="caution">
    <text evidence="2">The sequence shown here is derived from an EMBL/GenBank/DDBJ whole genome shotgun (WGS) entry which is preliminary data.</text>
</comment>
<evidence type="ECO:0000313" key="2">
    <source>
        <dbReference type="EMBL" id="ETW11698.1"/>
    </source>
</evidence>
<keyword evidence="1" id="KW-0472">Membrane</keyword>
<dbReference type="Proteomes" id="UP000019063">
    <property type="component" value="Unassembled WGS sequence"/>
</dbReference>
<dbReference type="STRING" id="1379903.ATO8_15663"/>
<dbReference type="AlphaFoldDB" id="W4HH15"/>